<feature type="region of interest" description="Disordered" evidence="1">
    <location>
        <begin position="188"/>
        <end position="217"/>
    </location>
</feature>
<feature type="compositionally biased region" description="Low complexity" evidence="1">
    <location>
        <begin position="142"/>
        <end position="161"/>
    </location>
</feature>
<proteinExistence type="predicted"/>
<sequence length="327" mass="37172">MGVVEYLINNQINDEMTDKIIELSSQYVQDYSWVFLYFKPKQQNYSLLRNRRNSMKLCQCQDCKSLIDMKEPSCESEDETIKTDSEPNLNSLVRTCKNSEPKEDSCCKVKCERLVKLSNTSKVNISDDKIEESKNSPDNKTQSALQDDSQDSSSSGEICTSSTNSAVFKTPKLPMLINQGISLDKLEASHKSDSNNSQISKELNSESKDSENVTQLRDEYGPEEIKELVSEVKQKVIDQRKYCWSERFISLSHFILSKKITDIEQISSISALISQFDCSDKGECKQLFSLCGDIGCHDRDVLTMDFEFKHTLEVVSGLEDRIEGFNG</sequence>
<evidence type="ECO:0000256" key="1">
    <source>
        <dbReference type="SAM" id="MobiDB-lite"/>
    </source>
</evidence>
<keyword evidence="3" id="KW-1185">Reference proteome</keyword>
<gene>
    <name evidence="2" type="ORF">ECRASSUSDP1_LOCUS26850</name>
</gene>
<feature type="compositionally biased region" description="Basic and acidic residues" evidence="1">
    <location>
        <begin position="203"/>
        <end position="217"/>
    </location>
</feature>
<dbReference type="AlphaFoldDB" id="A0AAD2DA87"/>
<evidence type="ECO:0000313" key="3">
    <source>
        <dbReference type="Proteomes" id="UP001295684"/>
    </source>
</evidence>
<evidence type="ECO:0000313" key="2">
    <source>
        <dbReference type="EMBL" id="CAI2385295.1"/>
    </source>
</evidence>
<feature type="compositionally biased region" description="Basic and acidic residues" evidence="1">
    <location>
        <begin position="126"/>
        <end position="137"/>
    </location>
</feature>
<comment type="caution">
    <text evidence="2">The sequence shown here is derived from an EMBL/GenBank/DDBJ whole genome shotgun (WGS) entry which is preliminary data.</text>
</comment>
<name>A0AAD2DA87_EUPCR</name>
<protein>
    <submittedName>
        <fullName evidence="2">Uncharacterized protein</fullName>
    </submittedName>
</protein>
<dbReference type="EMBL" id="CAMPGE010027682">
    <property type="protein sequence ID" value="CAI2385295.1"/>
    <property type="molecule type" value="Genomic_DNA"/>
</dbReference>
<feature type="region of interest" description="Disordered" evidence="1">
    <location>
        <begin position="126"/>
        <end position="161"/>
    </location>
</feature>
<reference evidence="2" key="1">
    <citation type="submission" date="2023-07" db="EMBL/GenBank/DDBJ databases">
        <authorList>
            <consortium name="AG Swart"/>
            <person name="Singh M."/>
            <person name="Singh A."/>
            <person name="Seah K."/>
            <person name="Emmerich C."/>
        </authorList>
    </citation>
    <scope>NUCLEOTIDE SEQUENCE</scope>
    <source>
        <strain evidence="2">DP1</strain>
    </source>
</reference>
<organism evidence="2 3">
    <name type="scientific">Euplotes crassus</name>
    <dbReference type="NCBI Taxonomy" id="5936"/>
    <lineage>
        <taxon>Eukaryota</taxon>
        <taxon>Sar</taxon>
        <taxon>Alveolata</taxon>
        <taxon>Ciliophora</taxon>
        <taxon>Intramacronucleata</taxon>
        <taxon>Spirotrichea</taxon>
        <taxon>Hypotrichia</taxon>
        <taxon>Euplotida</taxon>
        <taxon>Euplotidae</taxon>
        <taxon>Moneuplotes</taxon>
    </lineage>
</organism>
<accession>A0AAD2DA87</accession>
<dbReference type="Proteomes" id="UP001295684">
    <property type="component" value="Unassembled WGS sequence"/>
</dbReference>